<evidence type="ECO:0000313" key="3">
    <source>
        <dbReference type="Proteomes" id="UP000288716"/>
    </source>
</evidence>
<organism evidence="2 3">
    <name type="scientific">Leptotrombidium deliense</name>
    <dbReference type="NCBI Taxonomy" id="299467"/>
    <lineage>
        <taxon>Eukaryota</taxon>
        <taxon>Metazoa</taxon>
        <taxon>Ecdysozoa</taxon>
        <taxon>Arthropoda</taxon>
        <taxon>Chelicerata</taxon>
        <taxon>Arachnida</taxon>
        <taxon>Acari</taxon>
        <taxon>Acariformes</taxon>
        <taxon>Trombidiformes</taxon>
        <taxon>Prostigmata</taxon>
        <taxon>Anystina</taxon>
        <taxon>Parasitengona</taxon>
        <taxon>Trombiculoidea</taxon>
        <taxon>Trombiculidae</taxon>
        <taxon>Leptotrombidium</taxon>
    </lineage>
</organism>
<protein>
    <submittedName>
        <fullName evidence="2">Ankyrin repeat-containing protein-like protein</fullName>
    </submittedName>
</protein>
<feature type="non-terminal residue" evidence="2">
    <location>
        <position position="73"/>
    </location>
</feature>
<feature type="region of interest" description="Disordered" evidence="1">
    <location>
        <begin position="1"/>
        <end position="20"/>
    </location>
</feature>
<dbReference type="AlphaFoldDB" id="A0A443SWU3"/>
<dbReference type="STRING" id="299467.A0A443SWU3"/>
<evidence type="ECO:0000256" key="1">
    <source>
        <dbReference type="SAM" id="MobiDB-lite"/>
    </source>
</evidence>
<keyword evidence="3" id="KW-1185">Reference proteome</keyword>
<gene>
    <name evidence="2" type="ORF">B4U80_10915</name>
</gene>
<dbReference type="VEuPathDB" id="VectorBase:LDEU000052"/>
<evidence type="ECO:0000313" key="2">
    <source>
        <dbReference type="EMBL" id="RWS31989.1"/>
    </source>
</evidence>
<sequence length="73" mass="8439">MQEAFMSDSEEEGAAEETMLGDHSYNYLTAEEIKFDDSIPIDVTKDERPVPEGLITRESDFWSVLWLMHAVER</sequence>
<name>A0A443SWU3_9ACAR</name>
<reference evidence="2 3" key="1">
    <citation type="journal article" date="2018" name="Gigascience">
        <title>Genomes of trombidid mites reveal novel predicted allergens and laterally-transferred genes associated with secondary metabolism.</title>
        <authorList>
            <person name="Dong X."/>
            <person name="Chaisiri K."/>
            <person name="Xia D."/>
            <person name="Armstrong S.D."/>
            <person name="Fang Y."/>
            <person name="Donnelly M.J."/>
            <person name="Kadowaki T."/>
            <person name="McGarry J.W."/>
            <person name="Darby A.C."/>
            <person name="Makepeace B.L."/>
        </authorList>
    </citation>
    <scope>NUCLEOTIDE SEQUENCE [LARGE SCALE GENOMIC DNA]</scope>
    <source>
        <strain evidence="2">UoL-UT</strain>
    </source>
</reference>
<dbReference type="Proteomes" id="UP000288716">
    <property type="component" value="Unassembled WGS sequence"/>
</dbReference>
<dbReference type="OrthoDB" id="6702980at2759"/>
<dbReference type="EMBL" id="NCKV01000006">
    <property type="protein sequence ID" value="RWS31989.1"/>
    <property type="molecule type" value="Genomic_DNA"/>
</dbReference>
<comment type="caution">
    <text evidence="2">The sequence shown here is derived from an EMBL/GenBank/DDBJ whole genome shotgun (WGS) entry which is preliminary data.</text>
</comment>
<accession>A0A443SWU3</accession>
<proteinExistence type="predicted"/>